<keyword evidence="4" id="KW-1003">Cell membrane</keyword>
<evidence type="ECO:0000256" key="7">
    <source>
        <dbReference type="ARBA" id="ARBA00022679"/>
    </source>
</evidence>
<evidence type="ECO:0000256" key="4">
    <source>
        <dbReference type="ARBA" id="ARBA00022475"/>
    </source>
</evidence>
<comment type="function">
    <text evidence="17">Flavin transferase that catalyzes the transfer of the FMN moiety of FAD and its covalent binding to the hydroxyl group of a threonine residue in a target flavoprotein such as NqrB and NqrC, two subunits of the NQR complex.</text>
</comment>
<comment type="subcellular location">
    <subcellularLocation>
        <location evidence="18">Cell inner membrane</location>
        <topology evidence="18">Lipid-anchor</topology>
        <orientation evidence="18">Periplasmic side</orientation>
    </subcellularLocation>
</comment>
<dbReference type="FunFam" id="3.10.520.10:FF:000001">
    <property type="entry name" value="FAD:protein FMN transferase"/>
    <property type="match status" value="1"/>
</dbReference>
<dbReference type="InterPro" id="IPR003374">
    <property type="entry name" value="ApbE-like_sf"/>
</dbReference>
<keyword evidence="5" id="KW-0997">Cell inner membrane</keyword>
<evidence type="ECO:0000256" key="17">
    <source>
        <dbReference type="ARBA" id="ARBA00053908"/>
    </source>
</evidence>
<feature type="binding site" evidence="20">
    <location>
        <position position="316"/>
    </location>
    <ligand>
        <name>Mg(2+)</name>
        <dbReference type="ChEBI" id="CHEBI:18420"/>
    </ligand>
</feature>
<dbReference type="EC" id="2.7.1.180" evidence="2 19"/>
<evidence type="ECO:0000256" key="5">
    <source>
        <dbReference type="ARBA" id="ARBA00022519"/>
    </source>
</evidence>
<evidence type="ECO:0000256" key="1">
    <source>
        <dbReference type="ARBA" id="ARBA00008282"/>
    </source>
</evidence>
<evidence type="ECO:0000256" key="10">
    <source>
        <dbReference type="ARBA" id="ARBA00022827"/>
    </source>
</evidence>
<evidence type="ECO:0000256" key="12">
    <source>
        <dbReference type="ARBA" id="ARBA00023136"/>
    </source>
</evidence>
<evidence type="ECO:0000256" key="9">
    <source>
        <dbReference type="ARBA" id="ARBA00022729"/>
    </source>
</evidence>
<keyword evidence="11 19" id="KW-0460">Magnesium</keyword>
<comment type="similarity">
    <text evidence="1 19">Belongs to the ApbE family.</text>
</comment>
<protein>
    <recommendedName>
        <fullName evidence="3 19">FAD:protein FMN transferase</fullName>
        <ecNumber evidence="2 19">2.7.1.180</ecNumber>
    </recommendedName>
    <alternativeName>
        <fullName evidence="15 19">Flavin transferase</fullName>
    </alternativeName>
</protein>
<evidence type="ECO:0000256" key="6">
    <source>
        <dbReference type="ARBA" id="ARBA00022630"/>
    </source>
</evidence>
<proteinExistence type="inferred from homology"/>
<evidence type="ECO:0000256" key="18">
    <source>
        <dbReference type="ARBA" id="ARBA00060485"/>
    </source>
</evidence>
<accession>A0A0T9TIG7</accession>
<dbReference type="Proteomes" id="UP000040088">
    <property type="component" value="Unassembled WGS sequence"/>
</dbReference>
<keyword evidence="10 19" id="KW-0274">FAD</keyword>
<keyword evidence="6 19" id="KW-0285">Flavoprotein</keyword>
<reference evidence="22" key="1">
    <citation type="submission" date="2015-03" db="EMBL/GenBank/DDBJ databases">
        <authorList>
            <consortium name="Pathogen Informatics"/>
        </authorList>
    </citation>
    <scope>NUCLEOTIDE SEQUENCE [LARGE SCALE GENOMIC DNA]</scope>
    <source>
        <strain evidence="22">IP27925</strain>
    </source>
</reference>
<feature type="binding site" evidence="20">
    <location>
        <position position="312"/>
    </location>
    <ligand>
        <name>Mg(2+)</name>
        <dbReference type="ChEBI" id="CHEBI:18420"/>
    </ligand>
</feature>
<evidence type="ECO:0000256" key="16">
    <source>
        <dbReference type="ARBA" id="ARBA00048540"/>
    </source>
</evidence>
<dbReference type="GO" id="GO:0016740">
    <property type="term" value="F:transferase activity"/>
    <property type="evidence" value="ECO:0007669"/>
    <property type="project" value="UniProtKB-UniRule"/>
</dbReference>
<dbReference type="SUPFAM" id="SSF143631">
    <property type="entry name" value="ApbE-like"/>
    <property type="match status" value="1"/>
</dbReference>
<dbReference type="AlphaFoldDB" id="A0A0T9TIG7"/>
<evidence type="ECO:0000256" key="8">
    <source>
        <dbReference type="ARBA" id="ARBA00022723"/>
    </source>
</evidence>
<evidence type="ECO:0000256" key="20">
    <source>
        <dbReference type="PIRSR" id="PIRSR006268-2"/>
    </source>
</evidence>
<keyword evidence="14 21" id="KW-0449">Lipoprotein</keyword>
<dbReference type="GO" id="GO:0046872">
    <property type="term" value="F:metal ion binding"/>
    <property type="evidence" value="ECO:0007669"/>
    <property type="project" value="UniProtKB-UniRule"/>
</dbReference>
<comment type="catalytic activity">
    <reaction evidence="16 19">
        <text>L-threonyl-[protein] + FAD = FMN-L-threonyl-[protein] + AMP + H(+)</text>
        <dbReference type="Rhea" id="RHEA:36847"/>
        <dbReference type="Rhea" id="RHEA-COMP:11060"/>
        <dbReference type="Rhea" id="RHEA-COMP:11061"/>
        <dbReference type="ChEBI" id="CHEBI:15378"/>
        <dbReference type="ChEBI" id="CHEBI:30013"/>
        <dbReference type="ChEBI" id="CHEBI:57692"/>
        <dbReference type="ChEBI" id="CHEBI:74257"/>
        <dbReference type="ChEBI" id="CHEBI:456215"/>
        <dbReference type="EC" id="2.7.1.180"/>
    </reaction>
</comment>
<keyword evidence="8 19" id="KW-0479">Metal-binding</keyword>
<comment type="cofactor">
    <cofactor evidence="20">
        <name>Mg(2+)</name>
        <dbReference type="ChEBI" id="CHEBI:18420"/>
    </cofactor>
    <cofactor evidence="20">
        <name>Mn(2+)</name>
        <dbReference type="ChEBI" id="CHEBI:29035"/>
    </cofactor>
    <text evidence="20">Magnesium. Can also use manganese.</text>
</comment>
<sequence>MISVANCLPSGFKYQGNRAIGDIVQKQLIHWLMTVAGVLLLTGCGPEQINLEGKTMGTSYSIKYVSDSSTPGPETLQQEIDRELEAVNDQMSTYRPGSELSRFNQSRQVNTPFPVSAATAKVVREAIRINRLTDGALDVTVGPLVNLWGFGPEGRPDVVPTEDEIAKRRAWVGIDKLAVESGALVKRIPELYVDLSSIAKGYGVDVVAEYLEANNITNYMVDIGGEVRTRGNNGESKPWRIAIEKPVSGLAQSAQEIIEPGRMAIATSGDYRNYFEQNGVRYSHTIDPETGRPINHRLVSITVLDPSCMTADGLSTGLDVLGPERGMALANLLGIPVLMIVKTDDGFEERYSDAFQPFRQKRP</sequence>
<dbReference type="Gene3D" id="3.10.520.10">
    <property type="entry name" value="ApbE-like domains"/>
    <property type="match status" value="1"/>
</dbReference>
<evidence type="ECO:0000256" key="11">
    <source>
        <dbReference type="ARBA" id="ARBA00022842"/>
    </source>
</evidence>
<dbReference type="Pfam" id="PF02424">
    <property type="entry name" value="ApbE"/>
    <property type="match status" value="1"/>
</dbReference>
<evidence type="ECO:0000256" key="2">
    <source>
        <dbReference type="ARBA" id="ARBA00011955"/>
    </source>
</evidence>
<name>A0A0T9TIG7_YERAE</name>
<evidence type="ECO:0000313" key="22">
    <source>
        <dbReference type="Proteomes" id="UP000040088"/>
    </source>
</evidence>
<dbReference type="STRING" id="28152.CH54_3589"/>
<keyword evidence="7 19" id="KW-0808">Transferase</keyword>
<dbReference type="PANTHER" id="PTHR30040">
    <property type="entry name" value="THIAMINE BIOSYNTHESIS LIPOPROTEIN APBE"/>
    <property type="match status" value="1"/>
</dbReference>
<evidence type="ECO:0000256" key="19">
    <source>
        <dbReference type="PIRNR" id="PIRNR006268"/>
    </source>
</evidence>
<gene>
    <name evidence="21" type="primary">apbE</name>
    <name evidence="21" type="ORF">ERS008460_01066</name>
</gene>
<evidence type="ECO:0000256" key="14">
    <source>
        <dbReference type="ARBA" id="ARBA00023288"/>
    </source>
</evidence>
<keyword evidence="9" id="KW-0732">Signal</keyword>
<dbReference type="EMBL" id="CQEM01000004">
    <property type="protein sequence ID" value="CNK85133.1"/>
    <property type="molecule type" value="Genomic_DNA"/>
</dbReference>
<dbReference type="PIRSF" id="PIRSF006268">
    <property type="entry name" value="ApbE"/>
    <property type="match status" value="1"/>
</dbReference>
<feature type="binding site" evidence="20">
    <location>
        <position position="197"/>
    </location>
    <ligand>
        <name>Mg(2+)</name>
        <dbReference type="ChEBI" id="CHEBI:18420"/>
    </ligand>
</feature>
<dbReference type="InterPro" id="IPR024932">
    <property type="entry name" value="ApbE"/>
</dbReference>
<keyword evidence="12" id="KW-0472">Membrane</keyword>
<keyword evidence="13" id="KW-0564">Palmitate</keyword>
<evidence type="ECO:0000256" key="3">
    <source>
        <dbReference type="ARBA" id="ARBA00016337"/>
    </source>
</evidence>
<evidence type="ECO:0000313" key="21">
    <source>
        <dbReference type="EMBL" id="CNK85133.1"/>
    </source>
</evidence>
<evidence type="ECO:0000256" key="15">
    <source>
        <dbReference type="ARBA" id="ARBA00031306"/>
    </source>
</evidence>
<dbReference type="GO" id="GO:0005886">
    <property type="term" value="C:plasma membrane"/>
    <property type="evidence" value="ECO:0007669"/>
    <property type="project" value="UniProtKB-SubCell"/>
</dbReference>
<organism evidence="21 22">
    <name type="scientific">Yersinia aleksiciae</name>
    <dbReference type="NCBI Taxonomy" id="263819"/>
    <lineage>
        <taxon>Bacteria</taxon>
        <taxon>Pseudomonadati</taxon>
        <taxon>Pseudomonadota</taxon>
        <taxon>Gammaproteobacteria</taxon>
        <taxon>Enterobacterales</taxon>
        <taxon>Yersiniaceae</taxon>
        <taxon>Yersinia</taxon>
    </lineage>
</organism>
<dbReference type="PANTHER" id="PTHR30040:SF2">
    <property type="entry name" value="FAD:PROTEIN FMN TRANSFERASE"/>
    <property type="match status" value="1"/>
</dbReference>
<evidence type="ECO:0000256" key="13">
    <source>
        <dbReference type="ARBA" id="ARBA00023139"/>
    </source>
</evidence>